<keyword evidence="4 6" id="KW-0472">Membrane</keyword>
<feature type="region of interest" description="Disordered" evidence="5">
    <location>
        <begin position="533"/>
        <end position="584"/>
    </location>
</feature>
<dbReference type="Proteomes" id="UP000053317">
    <property type="component" value="Unassembled WGS sequence"/>
</dbReference>
<evidence type="ECO:0000256" key="6">
    <source>
        <dbReference type="SAM" id="Phobius"/>
    </source>
</evidence>
<gene>
    <name evidence="7" type="ORF">UCRPC4_g00421</name>
</gene>
<dbReference type="GO" id="GO:0005886">
    <property type="term" value="C:plasma membrane"/>
    <property type="evidence" value="ECO:0007669"/>
    <property type="project" value="UniProtKB-SubCell"/>
</dbReference>
<feature type="region of interest" description="Disordered" evidence="5">
    <location>
        <begin position="405"/>
        <end position="424"/>
    </location>
</feature>
<feature type="transmembrane region" description="Helical" evidence="6">
    <location>
        <begin position="1017"/>
        <end position="1040"/>
    </location>
</feature>
<evidence type="ECO:0000256" key="2">
    <source>
        <dbReference type="ARBA" id="ARBA00022692"/>
    </source>
</evidence>
<feature type="compositionally biased region" description="Polar residues" evidence="5">
    <location>
        <begin position="559"/>
        <end position="572"/>
    </location>
</feature>
<proteinExistence type="predicted"/>
<dbReference type="SUPFAM" id="SSF144083">
    <property type="entry name" value="Magnesium transport protein CorA, transmembrane region"/>
    <property type="match status" value="1"/>
</dbReference>
<dbReference type="Gene3D" id="1.20.58.340">
    <property type="entry name" value="Magnesium transport protein CorA, transmembrane region"/>
    <property type="match status" value="1"/>
</dbReference>
<dbReference type="InterPro" id="IPR002523">
    <property type="entry name" value="MgTranspt_CorA/ZnTranspt_ZntB"/>
</dbReference>
<keyword evidence="3 6" id="KW-1133">Transmembrane helix</keyword>
<dbReference type="PANTHER" id="PTHR46494:SF1">
    <property type="entry name" value="CORA FAMILY METAL ION TRANSPORTER (EUROFUNG)"/>
    <property type="match status" value="1"/>
</dbReference>
<protein>
    <submittedName>
        <fullName evidence="7">Putative mg2+ transporter</fullName>
    </submittedName>
</protein>
<dbReference type="GO" id="GO:0015087">
    <property type="term" value="F:cobalt ion transmembrane transporter activity"/>
    <property type="evidence" value="ECO:0007669"/>
    <property type="project" value="TreeGrafter"/>
</dbReference>
<evidence type="ECO:0000313" key="7">
    <source>
        <dbReference type="EMBL" id="KKY28616.1"/>
    </source>
</evidence>
<keyword evidence="2 6" id="KW-0812">Transmembrane</keyword>
<dbReference type="InterPro" id="IPR045863">
    <property type="entry name" value="CorA_TM1_TM2"/>
</dbReference>
<reference evidence="7 8" key="1">
    <citation type="submission" date="2015-05" db="EMBL/GenBank/DDBJ databases">
        <title>Distinctive expansion of gene families associated with plant cell wall degradation and secondary metabolism in the genomes of grapevine trunk pathogens.</title>
        <authorList>
            <person name="Lawrence D.P."/>
            <person name="Travadon R."/>
            <person name="Rolshausen P.E."/>
            <person name="Baumgartner K."/>
        </authorList>
    </citation>
    <scope>NUCLEOTIDE SEQUENCE [LARGE SCALE GENOMIC DNA]</scope>
    <source>
        <strain evidence="7">UCRPC4</strain>
    </source>
</reference>
<reference evidence="7 8" key="2">
    <citation type="submission" date="2015-05" db="EMBL/GenBank/DDBJ databases">
        <authorList>
            <person name="Morales-Cruz A."/>
            <person name="Amrine K.C."/>
            <person name="Cantu D."/>
        </authorList>
    </citation>
    <scope>NUCLEOTIDE SEQUENCE [LARGE SCALE GENOMIC DNA]</scope>
    <source>
        <strain evidence="7">UCRPC4</strain>
    </source>
</reference>
<evidence type="ECO:0000256" key="5">
    <source>
        <dbReference type="SAM" id="MobiDB-lite"/>
    </source>
</evidence>
<evidence type="ECO:0000256" key="3">
    <source>
        <dbReference type="ARBA" id="ARBA00022989"/>
    </source>
</evidence>
<feature type="compositionally biased region" description="Polar residues" evidence="5">
    <location>
        <begin position="498"/>
        <end position="519"/>
    </location>
</feature>
<comment type="caution">
    <text evidence="7">The sequence shown here is derived from an EMBL/GenBank/DDBJ whole genome shotgun (WGS) entry which is preliminary data.</text>
</comment>
<dbReference type="AlphaFoldDB" id="A0A0G2F2V8"/>
<dbReference type="PANTHER" id="PTHR46494">
    <property type="entry name" value="CORA FAMILY METAL ION TRANSPORTER (EUROFUNG)"/>
    <property type="match status" value="1"/>
</dbReference>
<organism evidence="7 8">
    <name type="scientific">Phaeomoniella chlamydospora</name>
    <name type="common">Phaeoacremonium chlamydosporum</name>
    <dbReference type="NCBI Taxonomy" id="158046"/>
    <lineage>
        <taxon>Eukaryota</taxon>
        <taxon>Fungi</taxon>
        <taxon>Dikarya</taxon>
        <taxon>Ascomycota</taxon>
        <taxon>Pezizomycotina</taxon>
        <taxon>Eurotiomycetes</taxon>
        <taxon>Chaetothyriomycetidae</taxon>
        <taxon>Phaeomoniellales</taxon>
        <taxon>Phaeomoniellaceae</taxon>
        <taxon>Phaeomoniella</taxon>
    </lineage>
</organism>
<evidence type="ECO:0000313" key="8">
    <source>
        <dbReference type="Proteomes" id="UP000053317"/>
    </source>
</evidence>
<comment type="subcellular location">
    <subcellularLocation>
        <location evidence="1">Cell membrane</location>
        <topology evidence="1">Multi-pass membrane protein</topology>
    </subcellularLocation>
</comment>
<dbReference type="OrthoDB" id="5430750at2759"/>
<evidence type="ECO:0000256" key="1">
    <source>
        <dbReference type="ARBA" id="ARBA00004651"/>
    </source>
</evidence>
<dbReference type="Pfam" id="PF01544">
    <property type="entry name" value="CorA"/>
    <property type="match status" value="1"/>
</dbReference>
<feature type="compositionally biased region" description="Basic and acidic residues" evidence="5">
    <location>
        <begin position="573"/>
        <end position="584"/>
    </location>
</feature>
<accession>A0A0G2F2V8</accession>
<keyword evidence="8" id="KW-1185">Reference proteome</keyword>
<feature type="compositionally biased region" description="Polar residues" evidence="5">
    <location>
        <begin position="409"/>
        <end position="418"/>
    </location>
</feature>
<feature type="compositionally biased region" description="Polar residues" evidence="5">
    <location>
        <begin position="533"/>
        <end position="544"/>
    </location>
</feature>
<dbReference type="GO" id="GO:0000287">
    <property type="term" value="F:magnesium ion binding"/>
    <property type="evidence" value="ECO:0007669"/>
    <property type="project" value="TreeGrafter"/>
</dbReference>
<dbReference type="EMBL" id="LCWF01000010">
    <property type="protein sequence ID" value="KKY28616.1"/>
    <property type="molecule type" value="Genomic_DNA"/>
</dbReference>
<dbReference type="GO" id="GO:0050897">
    <property type="term" value="F:cobalt ion binding"/>
    <property type="evidence" value="ECO:0007669"/>
    <property type="project" value="TreeGrafter"/>
</dbReference>
<evidence type="ECO:0000256" key="4">
    <source>
        <dbReference type="ARBA" id="ARBA00023136"/>
    </source>
</evidence>
<name>A0A0G2F2V8_PHACM</name>
<feature type="region of interest" description="Disordered" evidence="5">
    <location>
        <begin position="491"/>
        <end position="520"/>
    </location>
</feature>
<dbReference type="GO" id="GO:0015095">
    <property type="term" value="F:magnesium ion transmembrane transporter activity"/>
    <property type="evidence" value="ECO:0007669"/>
    <property type="project" value="TreeGrafter"/>
</dbReference>
<sequence>MFKTPESIKPHLQGFQTCKDVVEETIGHDSRDYPAVKNCLDDVKRLHEKKFKKGKFIDAVAHQWPESPTASWDGESTASARFVCFPIFALYPTSDQEGETDPSREDHHPPRAMAQYFYNLEDTQTRDGHQTIRKLFGKGTEDSRCNIIHVFHLWAMTVGDSYTITAAPVNADVLLGHNINLISYDLLHIQQGRSIKYTDREKTQYFFPLNDCKKWKHLIKKIGDLKRKGDDAETIQNPNAEFVLVDGTKRIIDQDKWAEIAAEESTKLVVIQLIHKTDVHFDEEAVDELEPCLDQEEQERMQAFTSNMWRAKWNDVRLRTTLEDLRRRAEEESDEHVAPLLREQIEHARRASLVASKQHLGAKFLAAANTYKAKYLKGSDDALSLSSRDPQLDPTTMSLQEMAGIPHSYTPSLPTRNNYEYRPRSNLPVSRSYQYRHLPETHNVPRDTSFRNPLSSPLGIIHPDMSMQGPSVQNPFIQRHAGTEAEQLHIHTPMAPRSLSNSTARYQGSLSERNVTPEQINGHVISPVQAYPTINQPSRQSSSAVPPRSDSPLQRYRSKPSQQEQKSPLQFQDTKKDPVQVTDVKKGVNLRRSRTPLFTNLDKYRPILEWPVDGVKKLPEILEVLHTQLEISNGEDVEEEISQTYRSIKESNREECFKYVNSLDGGQTPRKPGAVKIKRTLVTTAEDLLNFYVPDHYTAPIVKKYWGIVKRLCEMTPHLMLVEDDCFYTGIPPTQKHSVVAYISGEFWKLHQRVTEIVKGVHSNETRPYWLPQHLSQSFRAFIEFLAVAIKDTRRERLQEAVDKVLDLLQDAERDLPNVVDESEENIWNRAGYEHVDAHELLALLLENGIKICLHDLNSEHYKQHDPACFDIIDIYSRYVSTLHTQARDDANLKVYDHIKLVSEEIGIIKQVLGIQWQVAAAFDAMTSEDSSTLKTRVKDRIFDRLLQSMGDFDELHNKVGNARIEATQAIQMKQDLNNKAILIFTSVSTVFLPLSFVAALLSMNLKDTSRMNQGQWLFWAIAVPLTVAIMIGALSFAYYDSLYPVAKRSNYFPSESNAVKGFEAYAP</sequence>
<feature type="transmembrane region" description="Helical" evidence="6">
    <location>
        <begin position="981"/>
        <end position="1005"/>
    </location>
</feature>